<reference evidence="2 3" key="1">
    <citation type="submission" date="2024-05" db="EMBL/GenBank/DDBJ databases">
        <authorList>
            <person name="Duchaud E."/>
        </authorList>
    </citation>
    <scope>NUCLEOTIDE SEQUENCE [LARGE SCALE GENOMIC DNA]</scope>
    <source>
        <strain evidence="2">Ena-SAMPLE-TAB-13-05-2024-13:56:06:370-140309</strain>
    </source>
</reference>
<dbReference type="Proteomes" id="UP001497514">
    <property type="component" value="Chromosome"/>
</dbReference>
<keyword evidence="3" id="KW-1185">Reference proteome</keyword>
<proteinExistence type="predicted"/>
<feature type="transmembrane region" description="Helical" evidence="1">
    <location>
        <begin position="108"/>
        <end position="129"/>
    </location>
</feature>
<feature type="transmembrane region" description="Helical" evidence="1">
    <location>
        <begin position="48"/>
        <end position="68"/>
    </location>
</feature>
<accession>A0ABM9NY78</accession>
<evidence type="ECO:0008006" key="4">
    <source>
        <dbReference type="Google" id="ProtNLM"/>
    </source>
</evidence>
<dbReference type="EMBL" id="OZ038524">
    <property type="protein sequence ID" value="CAL2083465.1"/>
    <property type="molecule type" value="Genomic_DNA"/>
</dbReference>
<organism evidence="2 3">
    <name type="scientific">Tenacibaculum dicentrarchi</name>
    <dbReference type="NCBI Taxonomy" id="669041"/>
    <lineage>
        <taxon>Bacteria</taxon>
        <taxon>Pseudomonadati</taxon>
        <taxon>Bacteroidota</taxon>
        <taxon>Flavobacteriia</taxon>
        <taxon>Flavobacteriales</taxon>
        <taxon>Flavobacteriaceae</taxon>
        <taxon>Tenacibaculum</taxon>
    </lineage>
</organism>
<protein>
    <recommendedName>
        <fullName evidence="4">DUF3899 domain-containing protein</fullName>
    </recommendedName>
</protein>
<keyword evidence="1" id="KW-0472">Membrane</keyword>
<keyword evidence="1" id="KW-0812">Transmembrane</keyword>
<evidence type="ECO:0000256" key="1">
    <source>
        <dbReference type="SAM" id="Phobius"/>
    </source>
</evidence>
<name>A0ABM9NY78_9FLAO</name>
<keyword evidence="1" id="KW-1133">Transmembrane helix</keyword>
<gene>
    <name evidence="2" type="ORF">TD3509T_1541</name>
</gene>
<evidence type="ECO:0000313" key="2">
    <source>
        <dbReference type="EMBL" id="CAL2083465.1"/>
    </source>
</evidence>
<evidence type="ECO:0000313" key="3">
    <source>
        <dbReference type="Proteomes" id="UP001497514"/>
    </source>
</evidence>
<feature type="transmembrane region" description="Helical" evidence="1">
    <location>
        <begin position="21"/>
        <end position="42"/>
    </location>
</feature>
<sequence>MENKLKHLEFIQNTITRMSTNSFTVKGWSVAIITALFAFSANESNKNYAYLVYFIAPFFWYLNAFFLMQERRYRELYNEVRLKKNNVIDFSMDASKFNKGKCAFWRSCFGETIFPLYLILLLIGTYIILKM</sequence>
<dbReference type="RefSeq" id="WP_101903798.1">
    <property type="nucleotide sequence ID" value="NZ_OZ038524.1"/>
</dbReference>